<dbReference type="VEuPathDB" id="CryptoDB:CmeUKMEL1_02665"/>
<dbReference type="AlphaFoldDB" id="A0A2P4YXF7"/>
<evidence type="ECO:0000256" key="1">
    <source>
        <dbReference type="SAM" id="Coils"/>
    </source>
</evidence>
<evidence type="ECO:0000313" key="3">
    <source>
        <dbReference type="Proteomes" id="UP000236928"/>
    </source>
</evidence>
<accession>A0A2P4YXF7</accession>
<feature type="coiled-coil region" evidence="1">
    <location>
        <begin position="160"/>
        <end position="187"/>
    </location>
</feature>
<protein>
    <submittedName>
        <fullName evidence="2">Uncharacterized protein</fullName>
    </submittedName>
</protein>
<name>A0A2P4YXF7_9CRYT</name>
<reference evidence="2 3" key="1">
    <citation type="submission" date="2014-04" db="EMBL/GenBank/DDBJ databases">
        <title>Comparative Genomics of Cryptosporidium Species.</title>
        <authorList>
            <person name="Silva J.C."/>
            <person name="Su Q."/>
            <person name="Chalmers R."/>
            <person name="Chibucos M.C."/>
            <person name="Elwin K."/>
            <person name="Godinez A."/>
            <person name="Guo F."/>
            <person name="Huynh K."/>
            <person name="Orvis J."/>
            <person name="Ott S."/>
            <person name="Sadzewicz L."/>
            <person name="Sengamalay N."/>
            <person name="Shetty A."/>
            <person name="Sun M."/>
            <person name="Tallon L."/>
            <person name="Xiao L."/>
            <person name="Zhang H."/>
            <person name="Fraser C.M."/>
            <person name="Zhu G."/>
            <person name="Kissinger J."/>
            <person name="Widmer G."/>
        </authorList>
    </citation>
    <scope>NUCLEOTIDE SEQUENCE [LARGE SCALE GENOMIC DNA]</scope>
    <source>
        <strain evidence="2 3">UKMEL1</strain>
    </source>
</reference>
<keyword evidence="3" id="KW-1185">Reference proteome</keyword>
<keyword evidence="1" id="KW-0175">Coiled coil</keyword>
<sequence>MNLSFTYEMGLFLIKFFSILLFYTKINGGLFARNNKEILVDFSLSQLLAESESNDGSLRSLDSLLSLESFRSCFSEFQSQSSYYSAFGNDPTDSTGQTPCEFECLCSKEEILQLICKKNFKKLKKVQTFLIEQVMEELIQQIKSILSKYESQMSSKLSLLAQYKMHKQKYRKEIKKLKKEIKLLKLKTKCYLSRMDFYLFNLFKHLFSIKIKRFKLTTKDLKSSQNISRVSFLQRKIAFSHELLSFLQTAFSYYLCGNEFLAELHLCVFIVKQHIKITKLNEETIKLHKKAIENIRAPASPDLGFESKLETIPEEFFDLNE</sequence>
<gene>
    <name evidence="2" type="ORF">CmeUKMEL1_02665</name>
</gene>
<organism evidence="2 3">
    <name type="scientific">Cryptosporidium meleagridis</name>
    <dbReference type="NCBI Taxonomy" id="93969"/>
    <lineage>
        <taxon>Eukaryota</taxon>
        <taxon>Sar</taxon>
        <taxon>Alveolata</taxon>
        <taxon>Apicomplexa</taxon>
        <taxon>Conoidasida</taxon>
        <taxon>Coccidia</taxon>
        <taxon>Eucoccidiorida</taxon>
        <taxon>Eimeriorina</taxon>
        <taxon>Cryptosporidiidae</taxon>
        <taxon>Cryptosporidium</taxon>
    </lineage>
</organism>
<dbReference type="OrthoDB" id="10457442at2759"/>
<dbReference type="EMBL" id="JIBK01000004">
    <property type="protein sequence ID" value="POM82492.1"/>
    <property type="molecule type" value="Genomic_DNA"/>
</dbReference>
<proteinExistence type="predicted"/>
<evidence type="ECO:0000313" key="2">
    <source>
        <dbReference type="EMBL" id="POM82492.1"/>
    </source>
</evidence>
<comment type="caution">
    <text evidence="2">The sequence shown here is derived from an EMBL/GenBank/DDBJ whole genome shotgun (WGS) entry which is preliminary data.</text>
</comment>
<dbReference type="Proteomes" id="UP000236928">
    <property type="component" value="Unassembled WGS sequence"/>
</dbReference>